<keyword evidence="3" id="KW-0106">Calcium</keyword>
<dbReference type="GO" id="GO:0005509">
    <property type="term" value="F:calcium ion binding"/>
    <property type="evidence" value="ECO:0007669"/>
    <property type="project" value="InterPro"/>
</dbReference>
<name>A0A1Q9E8A4_SYMMI</name>
<feature type="domain" description="EF-hand" evidence="9">
    <location>
        <begin position="474"/>
        <end position="509"/>
    </location>
</feature>
<comment type="caution">
    <text evidence="10">The sequence shown here is derived from an EMBL/GenBank/DDBJ whole genome shotgun (WGS) entry which is preliminary data.</text>
</comment>
<keyword evidence="10" id="KW-0406">Ion transport</keyword>
<dbReference type="Proteomes" id="UP000186817">
    <property type="component" value="Unassembled WGS sequence"/>
</dbReference>
<feature type="transmembrane region" description="Helical" evidence="8">
    <location>
        <begin position="272"/>
        <end position="293"/>
    </location>
</feature>
<sequence>MEFVPTMPAGGLGLLQPTEDSFDRLMERLNAVHLQQVATLNRKVERLRRQLRNCVRRGYPLEEVSEEHDVVDVSAHLSQDVDLLRSPMRHLPAPSPLGSTSPSPLRSTTPNASLDMYEIDSIDGSRVSESFGRSEEEARFSQVGSVPVSLNSDSVDHVSSMHTSRKSKFVFNSRNISAPSYNQTTSTTLRQCEALLNNPTFEALLCLVIFLNAVVFALEAQNKGMAYGHIGFGGDLPDLFWSNGDSIFYVLEMIFGCVFTVEVVLRLMVRQHLFFCGAWNWLDLVIVLVWILGQVFEERLPVNSQVLRLARLIRLFRLLRLVRRIQQFDSLYLMSTAIRSSSGILGWTAALLFLIQMLFALVFNQLLYGFYFSDSVSTDEFVKDQQEIVYTYFGTFSRSLLTMFEITLANWPPVCRVLTENVSEWFMIFFLVHKVTMGFAVIGVINGVLMQETFKVASYDDTIMMRTKQKAMQNHIRKMQLLFEEADTSEDGRIDLQEFQVEASELGEPKRMRSFAVSAQGKWNRLSAVDIQDVGEAWDLLQDNANDKSGGLTAEQLVLGVAKLQGTAKSLDLQKVIKEQQGMMRKVEKLQKGFRILAEQCLPPSPPGASRINSETEEFVSF</sequence>
<dbReference type="SUPFAM" id="SSF81324">
    <property type="entry name" value="Voltage-gated potassium channels"/>
    <property type="match status" value="1"/>
</dbReference>
<feature type="transmembrane region" description="Helical" evidence="8">
    <location>
        <begin position="426"/>
        <end position="449"/>
    </location>
</feature>
<evidence type="ECO:0000256" key="7">
    <source>
        <dbReference type="SAM" id="MobiDB-lite"/>
    </source>
</evidence>
<dbReference type="PROSITE" id="PS50222">
    <property type="entry name" value="EF_HAND_2"/>
    <property type="match status" value="1"/>
</dbReference>
<keyword evidence="5 8" id="KW-0472">Membrane</keyword>
<dbReference type="Gene3D" id="1.20.120.350">
    <property type="entry name" value="Voltage-gated potassium channels. Chain C"/>
    <property type="match status" value="1"/>
</dbReference>
<evidence type="ECO:0000313" key="10">
    <source>
        <dbReference type="EMBL" id="OLQ03641.1"/>
    </source>
</evidence>
<dbReference type="InterPro" id="IPR011992">
    <property type="entry name" value="EF-hand-dom_pair"/>
</dbReference>
<organism evidence="10 11">
    <name type="scientific">Symbiodinium microadriaticum</name>
    <name type="common">Dinoflagellate</name>
    <name type="synonym">Zooxanthella microadriatica</name>
    <dbReference type="NCBI Taxonomy" id="2951"/>
    <lineage>
        <taxon>Eukaryota</taxon>
        <taxon>Sar</taxon>
        <taxon>Alveolata</taxon>
        <taxon>Dinophyceae</taxon>
        <taxon>Suessiales</taxon>
        <taxon>Symbiodiniaceae</taxon>
        <taxon>Symbiodinium</taxon>
    </lineage>
</organism>
<protein>
    <submittedName>
        <fullName evidence="10">Sodium channel protein type 8 subunit alpha</fullName>
    </submittedName>
</protein>
<dbReference type="PANTHER" id="PTHR46726:SF1">
    <property type="entry name" value="TWO-PORE CALCIUM CHANNEL 3"/>
    <property type="match status" value="1"/>
</dbReference>
<keyword evidence="2 8" id="KW-0812">Transmembrane</keyword>
<keyword evidence="10" id="KW-0407">Ion channel</keyword>
<evidence type="ECO:0000256" key="5">
    <source>
        <dbReference type="ARBA" id="ARBA00023136"/>
    </source>
</evidence>
<accession>A0A1Q9E8A4</accession>
<keyword evidence="6" id="KW-0175">Coiled coil</keyword>
<dbReference type="Gene3D" id="1.10.287.70">
    <property type="match status" value="1"/>
</dbReference>
<dbReference type="InterPro" id="IPR027359">
    <property type="entry name" value="Volt_channel_dom_sf"/>
</dbReference>
<evidence type="ECO:0000256" key="8">
    <source>
        <dbReference type="SAM" id="Phobius"/>
    </source>
</evidence>
<dbReference type="OrthoDB" id="426098at2759"/>
<dbReference type="AlphaFoldDB" id="A0A1Q9E8A4"/>
<proteinExistence type="predicted"/>
<keyword evidence="10" id="KW-0813">Transport</keyword>
<evidence type="ECO:0000256" key="3">
    <source>
        <dbReference type="ARBA" id="ARBA00022837"/>
    </source>
</evidence>
<keyword evidence="4 8" id="KW-1133">Transmembrane helix</keyword>
<feature type="region of interest" description="Disordered" evidence="7">
    <location>
        <begin position="87"/>
        <end position="112"/>
    </location>
</feature>
<gene>
    <name evidence="10" type="primary">SCN8A</name>
    <name evidence="10" type="ORF">AK812_SmicGene13374</name>
</gene>
<feature type="compositionally biased region" description="Low complexity" evidence="7">
    <location>
        <begin position="96"/>
        <end position="110"/>
    </location>
</feature>
<evidence type="ECO:0000313" key="11">
    <source>
        <dbReference type="Proteomes" id="UP000186817"/>
    </source>
</evidence>
<feature type="transmembrane region" description="Helical" evidence="8">
    <location>
        <begin position="200"/>
        <end position="218"/>
    </location>
</feature>
<evidence type="ECO:0000259" key="9">
    <source>
        <dbReference type="PROSITE" id="PS50222"/>
    </source>
</evidence>
<dbReference type="EMBL" id="LSRX01000231">
    <property type="protein sequence ID" value="OLQ03641.1"/>
    <property type="molecule type" value="Genomic_DNA"/>
</dbReference>
<feature type="transmembrane region" description="Helical" evidence="8">
    <location>
        <begin position="343"/>
        <end position="363"/>
    </location>
</feature>
<dbReference type="PANTHER" id="PTHR46726">
    <property type="entry name" value="TWO PORE CHANNEL 3"/>
    <property type="match status" value="1"/>
</dbReference>
<dbReference type="InterPro" id="IPR002048">
    <property type="entry name" value="EF_hand_dom"/>
</dbReference>
<dbReference type="GO" id="GO:0016020">
    <property type="term" value="C:membrane"/>
    <property type="evidence" value="ECO:0007669"/>
    <property type="project" value="UniProtKB-SubCell"/>
</dbReference>
<feature type="transmembrane region" description="Helical" evidence="8">
    <location>
        <begin position="246"/>
        <end position="265"/>
    </location>
</feature>
<dbReference type="InterPro" id="IPR018247">
    <property type="entry name" value="EF_Hand_1_Ca_BS"/>
</dbReference>
<keyword evidence="11" id="KW-1185">Reference proteome</keyword>
<dbReference type="GO" id="GO:0005216">
    <property type="term" value="F:monoatomic ion channel activity"/>
    <property type="evidence" value="ECO:0007669"/>
    <property type="project" value="InterPro"/>
</dbReference>
<feature type="coiled-coil region" evidence="6">
    <location>
        <begin position="30"/>
        <end position="57"/>
    </location>
</feature>
<evidence type="ECO:0000256" key="1">
    <source>
        <dbReference type="ARBA" id="ARBA00004141"/>
    </source>
</evidence>
<comment type="subcellular location">
    <subcellularLocation>
        <location evidence="1">Membrane</location>
        <topology evidence="1">Multi-pass membrane protein</topology>
    </subcellularLocation>
</comment>
<evidence type="ECO:0000256" key="4">
    <source>
        <dbReference type="ARBA" id="ARBA00022989"/>
    </source>
</evidence>
<dbReference type="Pfam" id="PF00520">
    <property type="entry name" value="Ion_trans"/>
    <property type="match status" value="1"/>
</dbReference>
<dbReference type="InterPro" id="IPR005821">
    <property type="entry name" value="Ion_trans_dom"/>
</dbReference>
<dbReference type="SUPFAM" id="SSF47473">
    <property type="entry name" value="EF-hand"/>
    <property type="match status" value="1"/>
</dbReference>
<reference evidence="10 11" key="1">
    <citation type="submission" date="2016-02" db="EMBL/GenBank/DDBJ databases">
        <title>Genome analysis of coral dinoflagellate symbionts highlights evolutionary adaptations to a symbiotic lifestyle.</title>
        <authorList>
            <person name="Aranda M."/>
            <person name="Li Y."/>
            <person name="Liew Y.J."/>
            <person name="Baumgarten S."/>
            <person name="Simakov O."/>
            <person name="Wilson M."/>
            <person name="Piel J."/>
            <person name="Ashoor H."/>
            <person name="Bougouffa S."/>
            <person name="Bajic V.B."/>
            <person name="Ryu T."/>
            <person name="Ravasi T."/>
            <person name="Bayer T."/>
            <person name="Micklem G."/>
            <person name="Kim H."/>
            <person name="Bhak J."/>
            <person name="Lajeunesse T.C."/>
            <person name="Voolstra C.R."/>
        </authorList>
    </citation>
    <scope>NUCLEOTIDE SEQUENCE [LARGE SCALE GENOMIC DNA]</scope>
    <source>
        <strain evidence="10 11">CCMP2467</strain>
    </source>
</reference>
<dbReference type="PROSITE" id="PS00018">
    <property type="entry name" value="EF_HAND_1"/>
    <property type="match status" value="1"/>
</dbReference>
<evidence type="ECO:0000256" key="6">
    <source>
        <dbReference type="SAM" id="Coils"/>
    </source>
</evidence>
<evidence type="ECO:0000256" key="2">
    <source>
        <dbReference type="ARBA" id="ARBA00022692"/>
    </source>
</evidence>